<protein>
    <recommendedName>
        <fullName evidence="3">Transposase</fullName>
    </recommendedName>
</protein>
<gene>
    <name evidence="1" type="ORF">CCOS864_02484</name>
</gene>
<reference evidence="2" key="1">
    <citation type="submission" date="2018-07" db="EMBL/GenBank/DDBJ databases">
        <authorList>
            <person name="Blom J."/>
        </authorList>
    </citation>
    <scope>NUCLEOTIDE SEQUENCE [LARGE SCALE GENOMIC DNA]</scope>
    <source>
        <strain evidence="2">CCOS 864</strain>
    </source>
</reference>
<keyword evidence="2" id="KW-1185">Reference proteome</keyword>
<proteinExistence type="predicted"/>
<accession>A0A380SZM3</accession>
<dbReference type="AlphaFoldDB" id="A0A380SZM3"/>
<name>A0A380SZM3_9PSED</name>
<sequence length="73" mass="8437">MLPLIINGNRTLTFIWLGAGCVTTNTDLYELAFYMCQSHICHFLPLIDGHQLIKHGFTWLFDLAQKAKVSRLW</sequence>
<dbReference type="Proteomes" id="UP000255177">
    <property type="component" value="Unassembled WGS sequence"/>
</dbReference>
<evidence type="ECO:0008006" key="3">
    <source>
        <dbReference type="Google" id="ProtNLM"/>
    </source>
</evidence>
<evidence type="ECO:0000313" key="1">
    <source>
        <dbReference type="EMBL" id="SUQ63034.1"/>
    </source>
</evidence>
<organism evidence="1 2">
    <name type="scientific">Pseudomonas wadenswilerensis</name>
    <dbReference type="NCBI Taxonomy" id="1785161"/>
    <lineage>
        <taxon>Bacteria</taxon>
        <taxon>Pseudomonadati</taxon>
        <taxon>Pseudomonadota</taxon>
        <taxon>Gammaproteobacteria</taxon>
        <taxon>Pseudomonadales</taxon>
        <taxon>Pseudomonadaceae</taxon>
        <taxon>Pseudomonas</taxon>
    </lineage>
</organism>
<dbReference type="EMBL" id="UIDD01000007">
    <property type="protein sequence ID" value="SUQ63034.1"/>
    <property type="molecule type" value="Genomic_DNA"/>
</dbReference>
<evidence type="ECO:0000313" key="2">
    <source>
        <dbReference type="Proteomes" id="UP000255177"/>
    </source>
</evidence>